<feature type="region of interest" description="Disordered" evidence="2">
    <location>
        <begin position="156"/>
        <end position="181"/>
    </location>
</feature>
<reference evidence="3" key="1">
    <citation type="submission" date="2020-10" db="EMBL/GenBank/DDBJ databases">
        <title>Mucilaginibacter mali sp. nov., isolated from rhizosphere soil of apple orchard.</title>
        <authorList>
            <person name="Lee J.-S."/>
            <person name="Kim H.S."/>
            <person name="Kim J.-S."/>
        </authorList>
    </citation>
    <scope>NUCLEOTIDE SEQUENCE</scope>
    <source>
        <strain evidence="3">KCTC 22746</strain>
    </source>
</reference>
<accession>A0A929KYK3</accession>
<sequence length="258" mass="27022">MLKLFKRGAEKPLIVSNIAGLASNGTEYFAQDLILLNEPLNGTLYGAGQILIEVDGKLTGNVTGKVCIISGAVKGNIVATEQLLIRNTAIITGNISAPDIDIEAGAKVSGKVKIGTDIYAIVELTEKLKNNLPTDEIPQKLKIAPDAVSITGRADEQAKGQVQKNGISKPSAARSVAQDEIPPVTRKKQTVAAAAVYAGVASDETNLVPEVKKRPVSAAPTNEAEITSVVTERPAPSPLKAPAPSKSNAGEEAGEKWW</sequence>
<feature type="region of interest" description="Disordered" evidence="2">
    <location>
        <begin position="212"/>
        <end position="258"/>
    </location>
</feature>
<evidence type="ECO:0000256" key="2">
    <source>
        <dbReference type="SAM" id="MobiDB-lite"/>
    </source>
</evidence>
<evidence type="ECO:0000313" key="3">
    <source>
        <dbReference type="EMBL" id="MBE9660975.1"/>
    </source>
</evidence>
<dbReference type="PANTHER" id="PTHR35024:SF4">
    <property type="entry name" value="POLYMER-FORMING CYTOSKELETAL PROTEIN"/>
    <property type="match status" value="1"/>
</dbReference>
<dbReference type="Proteomes" id="UP000622475">
    <property type="component" value="Unassembled WGS sequence"/>
</dbReference>
<comment type="similarity">
    <text evidence="1">Belongs to the bactofilin family.</text>
</comment>
<evidence type="ECO:0000313" key="4">
    <source>
        <dbReference type="Proteomes" id="UP000622475"/>
    </source>
</evidence>
<proteinExistence type="inferred from homology"/>
<dbReference type="RefSeq" id="WP_194110159.1">
    <property type="nucleotide sequence ID" value="NZ_JADFFL010000001.1"/>
</dbReference>
<protein>
    <submittedName>
        <fullName evidence="3">Polymer-forming cytoskeletal protein</fullName>
    </submittedName>
</protein>
<name>A0A929KYK3_9SPHI</name>
<evidence type="ECO:0000256" key="1">
    <source>
        <dbReference type="ARBA" id="ARBA00044755"/>
    </source>
</evidence>
<keyword evidence="4" id="KW-1185">Reference proteome</keyword>
<dbReference type="InterPro" id="IPR007607">
    <property type="entry name" value="BacA/B"/>
</dbReference>
<organism evidence="3 4">
    <name type="scientific">Mucilaginibacter myungsuensis</name>
    <dbReference type="NCBI Taxonomy" id="649104"/>
    <lineage>
        <taxon>Bacteria</taxon>
        <taxon>Pseudomonadati</taxon>
        <taxon>Bacteroidota</taxon>
        <taxon>Sphingobacteriia</taxon>
        <taxon>Sphingobacteriales</taxon>
        <taxon>Sphingobacteriaceae</taxon>
        <taxon>Mucilaginibacter</taxon>
    </lineage>
</organism>
<gene>
    <name evidence="3" type="ORF">IRJ16_03690</name>
</gene>
<dbReference type="AlphaFoldDB" id="A0A929KYK3"/>
<dbReference type="EMBL" id="JADFFL010000001">
    <property type="protein sequence ID" value="MBE9660975.1"/>
    <property type="molecule type" value="Genomic_DNA"/>
</dbReference>
<comment type="caution">
    <text evidence="3">The sequence shown here is derived from an EMBL/GenBank/DDBJ whole genome shotgun (WGS) entry which is preliminary data.</text>
</comment>
<dbReference type="Pfam" id="PF04519">
    <property type="entry name" value="Bactofilin"/>
    <property type="match status" value="1"/>
</dbReference>
<dbReference type="PANTHER" id="PTHR35024">
    <property type="entry name" value="HYPOTHETICAL CYTOSOLIC PROTEIN"/>
    <property type="match status" value="1"/>
</dbReference>